<dbReference type="NCBIfam" id="TIGR01951">
    <property type="entry name" value="nusB"/>
    <property type="match status" value="1"/>
</dbReference>
<dbReference type="Pfam" id="PF01029">
    <property type="entry name" value="NusB"/>
    <property type="match status" value="1"/>
</dbReference>
<dbReference type="GO" id="GO:0003723">
    <property type="term" value="F:RNA binding"/>
    <property type="evidence" value="ECO:0007669"/>
    <property type="project" value="UniProtKB-KW"/>
</dbReference>
<evidence type="ECO:0000259" key="6">
    <source>
        <dbReference type="Pfam" id="PF01029"/>
    </source>
</evidence>
<dbReference type="GO" id="GO:0031564">
    <property type="term" value="P:transcription antitermination"/>
    <property type="evidence" value="ECO:0007669"/>
    <property type="project" value="UniProtKB-KW"/>
</dbReference>
<dbReference type="InterPro" id="IPR006027">
    <property type="entry name" value="NusB_RsmB_TIM44"/>
</dbReference>
<dbReference type="GO" id="GO:0006353">
    <property type="term" value="P:DNA-templated transcription termination"/>
    <property type="evidence" value="ECO:0007669"/>
    <property type="project" value="InterPro"/>
</dbReference>
<sequence>MSASMAKARSNARKKAAQALYQWHMSGNDIVEIETQFHQEQNMQKVDTDFFHKLLHNVPADVISLDALIARYSDRKEDALDPVEQAILRLSSYELKACLDVPYKVVISEAITLAKLFGSDKSHAFVNGVLDKLAKDLRKVEIARK</sequence>
<name>A0A3B0XL01_9ZZZZ</name>
<evidence type="ECO:0000256" key="2">
    <source>
        <dbReference type="ARBA" id="ARBA00022814"/>
    </source>
</evidence>
<keyword evidence="2" id="KW-0889">Transcription antitermination</keyword>
<keyword evidence="5" id="KW-0804">Transcription</keyword>
<dbReference type="PANTHER" id="PTHR11078">
    <property type="entry name" value="N UTILIZATION SUBSTANCE PROTEIN B-RELATED"/>
    <property type="match status" value="1"/>
</dbReference>
<keyword evidence="4" id="KW-0805">Transcription regulation</keyword>
<comment type="similarity">
    <text evidence="1">Belongs to the NusB family.</text>
</comment>
<proteinExistence type="inferred from homology"/>
<evidence type="ECO:0000256" key="5">
    <source>
        <dbReference type="ARBA" id="ARBA00023163"/>
    </source>
</evidence>
<evidence type="ECO:0000256" key="3">
    <source>
        <dbReference type="ARBA" id="ARBA00022884"/>
    </source>
</evidence>
<reference evidence="7" key="1">
    <citation type="submission" date="2018-06" db="EMBL/GenBank/DDBJ databases">
        <authorList>
            <person name="Zhirakovskaya E."/>
        </authorList>
    </citation>
    <scope>NUCLEOTIDE SEQUENCE</scope>
</reference>
<feature type="domain" description="NusB/RsmB/TIM44" evidence="6">
    <location>
        <begin position="11"/>
        <end position="135"/>
    </location>
</feature>
<dbReference type="GO" id="GO:0005829">
    <property type="term" value="C:cytosol"/>
    <property type="evidence" value="ECO:0007669"/>
    <property type="project" value="TreeGrafter"/>
</dbReference>
<evidence type="ECO:0000256" key="1">
    <source>
        <dbReference type="ARBA" id="ARBA00005952"/>
    </source>
</evidence>
<accession>A0A3B0XL01</accession>
<dbReference type="PANTHER" id="PTHR11078:SF3">
    <property type="entry name" value="ANTITERMINATION NUSB DOMAIN-CONTAINING PROTEIN"/>
    <property type="match status" value="1"/>
</dbReference>
<dbReference type="EMBL" id="UOFJ01000402">
    <property type="protein sequence ID" value="VAW69145.1"/>
    <property type="molecule type" value="Genomic_DNA"/>
</dbReference>
<dbReference type="HAMAP" id="MF_00073">
    <property type="entry name" value="NusB"/>
    <property type="match status" value="1"/>
</dbReference>
<gene>
    <name evidence="7" type="ORF">MNBD_GAMMA10-3319</name>
</gene>
<dbReference type="Gene3D" id="1.10.940.10">
    <property type="entry name" value="NusB-like"/>
    <property type="match status" value="1"/>
</dbReference>
<organism evidence="7">
    <name type="scientific">hydrothermal vent metagenome</name>
    <dbReference type="NCBI Taxonomy" id="652676"/>
    <lineage>
        <taxon>unclassified sequences</taxon>
        <taxon>metagenomes</taxon>
        <taxon>ecological metagenomes</taxon>
    </lineage>
</organism>
<evidence type="ECO:0000313" key="7">
    <source>
        <dbReference type="EMBL" id="VAW69145.1"/>
    </source>
</evidence>
<evidence type="ECO:0000256" key="4">
    <source>
        <dbReference type="ARBA" id="ARBA00023015"/>
    </source>
</evidence>
<dbReference type="InterPro" id="IPR011605">
    <property type="entry name" value="NusB_fam"/>
</dbReference>
<dbReference type="SUPFAM" id="SSF48013">
    <property type="entry name" value="NusB-like"/>
    <property type="match status" value="1"/>
</dbReference>
<dbReference type="AlphaFoldDB" id="A0A3B0XL01"/>
<keyword evidence="3" id="KW-0694">RNA-binding</keyword>
<protein>
    <submittedName>
        <fullName evidence="7">Transcription termination protein NusB</fullName>
    </submittedName>
</protein>
<dbReference type="InterPro" id="IPR035926">
    <property type="entry name" value="NusB-like_sf"/>
</dbReference>